<keyword evidence="8" id="KW-1185">Reference proteome</keyword>
<organism evidence="7 8">
    <name type="scientific">Dendrobium catenatum</name>
    <dbReference type="NCBI Taxonomy" id="906689"/>
    <lineage>
        <taxon>Eukaryota</taxon>
        <taxon>Viridiplantae</taxon>
        <taxon>Streptophyta</taxon>
        <taxon>Embryophyta</taxon>
        <taxon>Tracheophyta</taxon>
        <taxon>Spermatophyta</taxon>
        <taxon>Magnoliopsida</taxon>
        <taxon>Liliopsida</taxon>
        <taxon>Asparagales</taxon>
        <taxon>Orchidaceae</taxon>
        <taxon>Epidendroideae</taxon>
        <taxon>Malaxideae</taxon>
        <taxon>Dendrobiinae</taxon>
        <taxon>Dendrobium</taxon>
    </lineage>
</organism>
<evidence type="ECO:0000259" key="6">
    <source>
        <dbReference type="PROSITE" id="PS50066"/>
    </source>
</evidence>
<evidence type="ECO:0000256" key="5">
    <source>
        <dbReference type="ARBA" id="ARBA00023242"/>
    </source>
</evidence>
<comment type="subcellular location">
    <subcellularLocation>
        <location evidence="1">Nucleus</location>
    </subcellularLocation>
</comment>
<dbReference type="EMBL" id="KZ503267">
    <property type="protein sequence ID" value="PKU66590.1"/>
    <property type="molecule type" value="Genomic_DNA"/>
</dbReference>
<accession>A0A2I0VT49</accession>
<dbReference type="Proteomes" id="UP000233837">
    <property type="component" value="Unassembled WGS sequence"/>
</dbReference>
<proteinExistence type="predicted"/>
<reference evidence="7 8" key="1">
    <citation type="journal article" date="2016" name="Sci. Rep.">
        <title>The Dendrobium catenatum Lindl. genome sequence provides insights into polysaccharide synthase, floral development and adaptive evolution.</title>
        <authorList>
            <person name="Zhang G.Q."/>
            <person name="Xu Q."/>
            <person name="Bian C."/>
            <person name="Tsai W.C."/>
            <person name="Yeh C.M."/>
            <person name="Liu K.W."/>
            <person name="Yoshida K."/>
            <person name="Zhang L.S."/>
            <person name="Chang S.B."/>
            <person name="Chen F."/>
            <person name="Shi Y."/>
            <person name="Su Y.Y."/>
            <person name="Zhang Y.Q."/>
            <person name="Chen L.J."/>
            <person name="Yin Y."/>
            <person name="Lin M."/>
            <person name="Huang H."/>
            <person name="Deng H."/>
            <person name="Wang Z.W."/>
            <person name="Zhu S.L."/>
            <person name="Zhao X."/>
            <person name="Deng C."/>
            <person name="Niu S.C."/>
            <person name="Huang J."/>
            <person name="Wang M."/>
            <person name="Liu G.H."/>
            <person name="Yang H.J."/>
            <person name="Xiao X.J."/>
            <person name="Hsiao Y.Y."/>
            <person name="Wu W.L."/>
            <person name="Chen Y.Y."/>
            <person name="Mitsuda N."/>
            <person name="Ohme-Takagi M."/>
            <person name="Luo Y.B."/>
            <person name="Van de Peer Y."/>
            <person name="Liu Z.J."/>
        </authorList>
    </citation>
    <scope>NUCLEOTIDE SEQUENCE [LARGE SCALE GENOMIC DNA]</scope>
    <source>
        <tissue evidence="7">The whole plant</tissue>
    </source>
</reference>
<keyword evidence="5" id="KW-0539">Nucleus</keyword>
<feature type="domain" description="MADS-box" evidence="6">
    <location>
        <begin position="8"/>
        <end position="68"/>
    </location>
</feature>
<evidence type="ECO:0000256" key="2">
    <source>
        <dbReference type="ARBA" id="ARBA00023015"/>
    </source>
</evidence>
<dbReference type="CDD" id="cd00120">
    <property type="entry name" value="MADS"/>
    <property type="match status" value="1"/>
</dbReference>
<dbReference type="AlphaFoldDB" id="A0A2I0VT49"/>
<evidence type="ECO:0000313" key="7">
    <source>
        <dbReference type="EMBL" id="PKU66590.1"/>
    </source>
</evidence>
<dbReference type="PROSITE" id="PS50066">
    <property type="entry name" value="MADS_BOX_2"/>
    <property type="match status" value="1"/>
</dbReference>
<dbReference type="SUPFAM" id="SSF55455">
    <property type="entry name" value="SRF-like"/>
    <property type="match status" value="1"/>
</dbReference>
<evidence type="ECO:0000313" key="8">
    <source>
        <dbReference type="Proteomes" id="UP000233837"/>
    </source>
</evidence>
<keyword evidence="2" id="KW-0805">Transcription regulation</keyword>
<dbReference type="SMART" id="SM00432">
    <property type="entry name" value="MADS"/>
    <property type="match status" value="1"/>
</dbReference>
<reference evidence="7 8" key="2">
    <citation type="journal article" date="2017" name="Nature">
        <title>The Apostasia genome and the evolution of orchids.</title>
        <authorList>
            <person name="Zhang G.Q."/>
            <person name="Liu K.W."/>
            <person name="Li Z."/>
            <person name="Lohaus R."/>
            <person name="Hsiao Y.Y."/>
            <person name="Niu S.C."/>
            <person name="Wang J.Y."/>
            <person name="Lin Y.C."/>
            <person name="Xu Q."/>
            <person name="Chen L.J."/>
            <person name="Yoshida K."/>
            <person name="Fujiwara S."/>
            <person name="Wang Z.W."/>
            <person name="Zhang Y.Q."/>
            <person name="Mitsuda N."/>
            <person name="Wang M."/>
            <person name="Liu G.H."/>
            <person name="Pecoraro L."/>
            <person name="Huang H.X."/>
            <person name="Xiao X.J."/>
            <person name="Lin M."/>
            <person name="Wu X.Y."/>
            <person name="Wu W.L."/>
            <person name="Chen Y.Y."/>
            <person name="Chang S.B."/>
            <person name="Sakamoto S."/>
            <person name="Ohme-Takagi M."/>
            <person name="Yagi M."/>
            <person name="Zeng S.J."/>
            <person name="Shen C.Y."/>
            <person name="Yeh C.M."/>
            <person name="Luo Y.B."/>
            <person name="Tsai W.C."/>
            <person name="Van de Peer Y."/>
            <person name="Liu Z.J."/>
        </authorList>
    </citation>
    <scope>NUCLEOTIDE SEQUENCE [LARGE SCALE GENOMIC DNA]</scope>
    <source>
        <tissue evidence="7">The whole plant</tissue>
    </source>
</reference>
<protein>
    <submittedName>
        <fullName evidence="7">Agamous-like MADS-box protein AGL61</fullName>
    </submittedName>
</protein>
<dbReference type="Pfam" id="PF00319">
    <property type="entry name" value="SRF-TF"/>
    <property type="match status" value="1"/>
</dbReference>
<evidence type="ECO:0000256" key="1">
    <source>
        <dbReference type="ARBA" id="ARBA00004123"/>
    </source>
</evidence>
<dbReference type="STRING" id="906689.A0A2I0VT49"/>
<keyword evidence="3" id="KW-0238">DNA-binding</keyword>
<name>A0A2I0VT49_9ASPA</name>
<dbReference type="InterPro" id="IPR002100">
    <property type="entry name" value="TF_MADSbox"/>
</dbReference>
<dbReference type="PANTHER" id="PTHR11945">
    <property type="entry name" value="MADS BOX PROTEIN"/>
    <property type="match status" value="1"/>
</dbReference>
<dbReference type="GO" id="GO:0000978">
    <property type="term" value="F:RNA polymerase II cis-regulatory region sequence-specific DNA binding"/>
    <property type="evidence" value="ECO:0007669"/>
    <property type="project" value="TreeGrafter"/>
</dbReference>
<sequence>MMNKKQSITRQKIEIKPIKKDEARKLYFSKRRNRLLKKANELSTLYGAEICIIVFFPTGNAFSFVHLSVDVVAHRFLADALALPLLCKPFIAAAAIKLNEDYAQLNVLLEKENIRHAKLDEALTALQLAKQQAYQCLLPQSSSMLGNNNFDDNRLLLASPYRFENRFGYNIDDLTFCSIKAEMQPDIYGQLLSSSLQPYASTRFGIDHYGSPCYVS</sequence>
<dbReference type="PRINTS" id="PR00404">
    <property type="entry name" value="MADSDOMAIN"/>
</dbReference>
<dbReference type="PANTHER" id="PTHR11945:SF629">
    <property type="entry name" value="OS02G0164450 PROTEIN"/>
    <property type="match status" value="1"/>
</dbReference>
<gene>
    <name evidence="7" type="primary">AGL61</name>
    <name evidence="7" type="ORF">MA16_Dca006918</name>
</gene>
<evidence type="ECO:0000256" key="4">
    <source>
        <dbReference type="ARBA" id="ARBA00023163"/>
    </source>
</evidence>
<dbReference type="Gene3D" id="3.40.1810.10">
    <property type="entry name" value="Transcription factor, MADS-box"/>
    <property type="match status" value="1"/>
</dbReference>
<dbReference type="GO" id="GO:0005634">
    <property type="term" value="C:nucleus"/>
    <property type="evidence" value="ECO:0007669"/>
    <property type="project" value="UniProtKB-SubCell"/>
</dbReference>
<dbReference type="GO" id="GO:0000981">
    <property type="term" value="F:DNA-binding transcription factor activity, RNA polymerase II-specific"/>
    <property type="evidence" value="ECO:0007669"/>
    <property type="project" value="TreeGrafter"/>
</dbReference>
<dbReference type="InterPro" id="IPR036879">
    <property type="entry name" value="TF_MADSbox_sf"/>
</dbReference>
<evidence type="ECO:0000256" key="3">
    <source>
        <dbReference type="ARBA" id="ARBA00023125"/>
    </source>
</evidence>
<keyword evidence="4" id="KW-0804">Transcription</keyword>
<dbReference type="GO" id="GO:0046983">
    <property type="term" value="F:protein dimerization activity"/>
    <property type="evidence" value="ECO:0007669"/>
    <property type="project" value="InterPro"/>
</dbReference>